<protein>
    <submittedName>
        <fullName evidence="2">Post-segregation antitoxin CcdA</fullName>
    </submittedName>
</protein>
<gene>
    <name evidence="2" type="ORF">C0V82_25195</name>
</gene>
<keyword evidence="2" id="KW-0614">Plasmid</keyword>
<accession>A0A2K9NKW8</accession>
<dbReference type="Proteomes" id="UP000234752">
    <property type="component" value="Plasmid unnamed2"/>
</dbReference>
<evidence type="ECO:0000256" key="1">
    <source>
        <dbReference type="ARBA" id="ARBA00022649"/>
    </source>
</evidence>
<proteinExistence type="predicted"/>
<keyword evidence="1" id="KW-1277">Toxin-antitoxin system</keyword>
<dbReference type="KEGG" id="ncb:C0V82_25195"/>
<dbReference type="EMBL" id="CP025614">
    <property type="protein sequence ID" value="AUN33718.1"/>
    <property type="molecule type" value="Genomic_DNA"/>
</dbReference>
<sequence>MRRMSSATALKRPVNLSLTARNVALAKDLGINLSDVADRAIADAVARGERAKLQTRMDEEMERYNAWSAQGISVADEYGTL</sequence>
<reference evidence="2 3" key="1">
    <citation type="submission" date="2017-12" db="EMBL/GenBank/DDBJ databases">
        <title>Genomes of bacteria within cyanobacterial aggregates.</title>
        <authorList>
            <person name="Cai H."/>
        </authorList>
    </citation>
    <scope>NUCLEOTIDE SEQUENCE [LARGE SCALE GENOMIC DNA]</scope>
    <source>
        <strain evidence="2 3">TH16</strain>
        <plasmid evidence="2 3">unnamed2</plasmid>
    </source>
</reference>
<dbReference type="AlphaFoldDB" id="A0A2K9NKW8"/>
<evidence type="ECO:0000313" key="2">
    <source>
        <dbReference type="EMBL" id="AUN33718.1"/>
    </source>
</evidence>
<evidence type="ECO:0000313" key="3">
    <source>
        <dbReference type="Proteomes" id="UP000234752"/>
    </source>
</evidence>
<geneLocation type="plasmid" evidence="2 3">
    <name>unnamed2</name>
</geneLocation>
<organism evidence="2 3">
    <name type="scientific">Niveispirillum cyanobacteriorum</name>
    <dbReference type="NCBI Taxonomy" id="1612173"/>
    <lineage>
        <taxon>Bacteria</taxon>
        <taxon>Pseudomonadati</taxon>
        <taxon>Pseudomonadota</taxon>
        <taxon>Alphaproteobacteria</taxon>
        <taxon>Rhodospirillales</taxon>
        <taxon>Azospirillaceae</taxon>
        <taxon>Niveispirillum</taxon>
    </lineage>
</organism>
<dbReference type="Pfam" id="PF07362">
    <property type="entry name" value="CcdA"/>
    <property type="match status" value="1"/>
</dbReference>
<name>A0A2K9NKW8_9PROT</name>
<keyword evidence="3" id="KW-1185">Reference proteome</keyword>
<dbReference type="InterPro" id="IPR009956">
    <property type="entry name" value="Post-segregation_anti-tox_CcdA"/>
</dbReference>